<dbReference type="PANTHER" id="PTHR23416">
    <property type="entry name" value="SIALIC ACID SYNTHASE-RELATED"/>
    <property type="match status" value="1"/>
</dbReference>
<evidence type="ECO:0008006" key="6">
    <source>
        <dbReference type="Google" id="ProtNLM"/>
    </source>
</evidence>
<dbReference type="Pfam" id="PF00132">
    <property type="entry name" value="Hexapep"/>
    <property type="match status" value="1"/>
</dbReference>
<protein>
    <recommendedName>
        <fullName evidence="6">Acetyltransferase</fullName>
    </recommendedName>
</protein>
<evidence type="ECO:0000256" key="1">
    <source>
        <dbReference type="ARBA" id="ARBA00007274"/>
    </source>
</evidence>
<reference evidence="4 5" key="1">
    <citation type="journal article" date="2016" name="Nat. Commun.">
        <title>Thousands of microbial genomes shed light on interconnected biogeochemical processes in an aquifer system.</title>
        <authorList>
            <person name="Anantharaman K."/>
            <person name="Brown C.T."/>
            <person name="Hug L.A."/>
            <person name="Sharon I."/>
            <person name="Castelle C.J."/>
            <person name="Probst A.J."/>
            <person name="Thomas B.C."/>
            <person name="Singh A."/>
            <person name="Wilkins M.J."/>
            <person name="Karaoz U."/>
            <person name="Brodie E.L."/>
            <person name="Williams K.H."/>
            <person name="Hubbard S.S."/>
            <person name="Banfield J.F."/>
        </authorList>
    </citation>
    <scope>NUCLEOTIDE SEQUENCE [LARGE SCALE GENOMIC DNA]</scope>
</reference>
<dbReference type="Pfam" id="PF14602">
    <property type="entry name" value="Hexapep_2"/>
    <property type="match status" value="1"/>
</dbReference>
<comment type="caution">
    <text evidence="4">The sequence shown here is derived from an EMBL/GenBank/DDBJ whole genome shotgun (WGS) entry which is preliminary data.</text>
</comment>
<evidence type="ECO:0000256" key="2">
    <source>
        <dbReference type="ARBA" id="ARBA00022679"/>
    </source>
</evidence>
<gene>
    <name evidence="4" type="ORF">A2876_02500</name>
</gene>
<dbReference type="EMBL" id="MEXH01000021">
    <property type="protein sequence ID" value="OGC92199.1"/>
    <property type="molecule type" value="Genomic_DNA"/>
</dbReference>
<dbReference type="InterPro" id="IPR051159">
    <property type="entry name" value="Hexapeptide_acetyltransf"/>
</dbReference>
<dbReference type="CDD" id="cd04647">
    <property type="entry name" value="LbH_MAT_like"/>
    <property type="match status" value="1"/>
</dbReference>
<evidence type="ECO:0000313" key="5">
    <source>
        <dbReference type="Proteomes" id="UP000178176"/>
    </source>
</evidence>
<dbReference type="InterPro" id="IPR018357">
    <property type="entry name" value="Hexapep_transf_CS"/>
</dbReference>
<organism evidence="4 5">
    <name type="scientific">Candidatus Amesbacteria bacterium RIFCSPHIGHO2_01_FULL_48_32b</name>
    <dbReference type="NCBI Taxonomy" id="1797253"/>
    <lineage>
        <taxon>Bacteria</taxon>
        <taxon>Candidatus Amesiibacteriota</taxon>
    </lineage>
</organism>
<sequence>MALIRVRIGSNPKFYGSPVFLRARSSSIEIGNNFENRNLHWSNPLGVSRPTIFCTWRPEAQLIIGDNVGVSGGSIVASQRIEIGSNTLIGADCVIIDTDFHPLNPHNRRYSTQNVPVSPVSIGRNVFIGMHSIILKGVTIGDNAVVGARSVVASDVPASAVVAGNPARVITK</sequence>
<name>A0A1F4YDZ0_9BACT</name>
<dbReference type="Gene3D" id="2.160.10.10">
    <property type="entry name" value="Hexapeptide repeat proteins"/>
    <property type="match status" value="1"/>
</dbReference>
<dbReference type="PANTHER" id="PTHR23416:SF23">
    <property type="entry name" value="ACETYLTRANSFERASE C18B11.09C-RELATED"/>
    <property type="match status" value="1"/>
</dbReference>
<evidence type="ECO:0000313" key="4">
    <source>
        <dbReference type="EMBL" id="OGC92199.1"/>
    </source>
</evidence>
<dbReference type="SUPFAM" id="SSF51161">
    <property type="entry name" value="Trimeric LpxA-like enzymes"/>
    <property type="match status" value="1"/>
</dbReference>
<keyword evidence="3" id="KW-0677">Repeat</keyword>
<proteinExistence type="inferred from homology"/>
<comment type="similarity">
    <text evidence="1">Belongs to the transferase hexapeptide repeat family.</text>
</comment>
<dbReference type="InterPro" id="IPR001451">
    <property type="entry name" value="Hexapep"/>
</dbReference>
<dbReference type="InterPro" id="IPR011004">
    <property type="entry name" value="Trimer_LpxA-like_sf"/>
</dbReference>
<evidence type="ECO:0000256" key="3">
    <source>
        <dbReference type="ARBA" id="ARBA00022737"/>
    </source>
</evidence>
<dbReference type="GO" id="GO:0008374">
    <property type="term" value="F:O-acyltransferase activity"/>
    <property type="evidence" value="ECO:0007669"/>
    <property type="project" value="TreeGrafter"/>
</dbReference>
<dbReference type="PROSITE" id="PS00101">
    <property type="entry name" value="HEXAPEP_TRANSFERASES"/>
    <property type="match status" value="1"/>
</dbReference>
<accession>A0A1F4YDZ0</accession>
<dbReference type="Proteomes" id="UP000178176">
    <property type="component" value="Unassembled WGS sequence"/>
</dbReference>
<dbReference type="AlphaFoldDB" id="A0A1F4YDZ0"/>
<keyword evidence="2" id="KW-0808">Transferase</keyword>
<dbReference type="GO" id="GO:0005829">
    <property type="term" value="C:cytosol"/>
    <property type="evidence" value="ECO:0007669"/>
    <property type="project" value="TreeGrafter"/>
</dbReference>